<dbReference type="SUPFAM" id="SSF53474">
    <property type="entry name" value="alpha/beta-Hydrolases"/>
    <property type="match status" value="1"/>
</dbReference>
<dbReference type="Pfam" id="PF00326">
    <property type="entry name" value="Peptidase_S9"/>
    <property type="match status" value="2"/>
</dbReference>
<feature type="domain" description="Peptidase S9 prolyl oligopeptidase catalytic" evidence="1">
    <location>
        <begin position="104"/>
        <end position="168"/>
    </location>
</feature>
<gene>
    <name evidence="2" type="ORF">RJ641_019343</name>
</gene>
<evidence type="ECO:0000313" key="2">
    <source>
        <dbReference type="EMBL" id="KAK6916482.1"/>
    </source>
</evidence>
<dbReference type="AlphaFoldDB" id="A0AAN8UVZ8"/>
<dbReference type="PANTHER" id="PTHR43056">
    <property type="entry name" value="PEPTIDASE S9 PROLYL OLIGOPEPTIDASE"/>
    <property type="match status" value="1"/>
</dbReference>
<reference evidence="2 3" key="1">
    <citation type="submission" date="2023-12" db="EMBL/GenBank/DDBJ databases">
        <title>A high-quality genome assembly for Dillenia turbinata (Dilleniales).</title>
        <authorList>
            <person name="Chanderbali A."/>
        </authorList>
    </citation>
    <scope>NUCLEOTIDE SEQUENCE [LARGE SCALE GENOMIC DNA]</scope>
    <source>
        <strain evidence="2">LSX21</strain>
        <tissue evidence="2">Leaf</tissue>
    </source>
</reference>
<evidence type="ECO:0000313" key="3">
    <source>
        <dbReference type="Proteomes" id="UP001370490"/>
    </source>
</evidence>
<dbReference type="InterPro" id="IPR050585">
    <property type="entry name" value="Xaa-Pro_dipeptidyl-ppase/CocE"/>
</dbReference>
<dbReference type="Proteomes" id="UP001370490">
    <property type="component" value="Unassembled WGS sequence"/>
</dbReference>
<keyword evidence="3" id="KW-1185">Reference proteome</keyword>
<proteinExistence type="predicted"/>
<name>A0AAN8UVZ8_9MAGN</name>
<protein>
    <submittedName>
        <fullName evidence="2">Peptidase S9, prolyl oligopeptidase, catalytic domain</fullName>
    </submittedName>
</protein>
<dbReference type="GO" id="GO:0008236">
    <property type="term" value="F:serine-type peptidase activity"/>
    <property type="evidence" value="ECO:0007669"/>
    <property type="project" value="InterPro"/>
</dbReference>
<dbReference type="InterPro" id="IPR001375">
    <property type="entry name" value="Peptidase_S9_cat"/>
</dbReference>
<dbReference type="InterPro" id="IPR029058">
    <property type="entry name" value="AB_hydrolase_fold"/>
</dbReference>
<organism evidence="2 3">
    <name type="scientific">Dillenia turbinata</name>
    <dbReference type="NCBI Taxonomy" id="194707"/>
    <lineage>
        <taxon>Eukaryota</taxon>
        <taxon>Viridiplantae</taxon>
        <taxon>Streptophyta</taxon>
        <taxon>Embryophyta</taxon>
        <taxon>Tracheophyta</taxon>
        <taxon>Spermatophyta</taxon>
        <taxon>Magnoliopsida</taxon>
        <taxon>eudicotyledons</taxon>
        <taxon>Gunneridae</taxon>
        <taxon>Pentapetalae</taxon>
        <taxon>Dilleniales</taxon>
        <taxon>Dilleniaceae</taxon>
        <taxon>Dillenia</taxon>
    </lineage>
</organism>
<accession>A0AAN8UVZ8</accession>
<dbReference type="Gene3D" id="3.40.50.1820">
    <property type="entry name" value="alpha/beta hydrolase"/>
    <property type="match status" value="1"/>
</dbReference>
<evidence type="ECO:0000259" key="1">
    <source>
        <dbReference type="Pfam" id="PF00326"/>
    </source>
</evidence>
<dbReference type="GO" id="GO:0006508">
    <property type="term" value="P:proteolysis"/>
    <property type="evidence" value="ECO:0007669"/>
    <property type="project" value="InterPro"/>
</dbReference>
<feature type="domain" description="Peptidase S9 prolyl oligopeptidase catalytic" evidence="1">
    <location>
        <begin position="11"/>
        <end position="55"/>
    </location>
</feature>
<comment type="caution">
    <text evidence="2">The sequence shown here is derived from an EMBL/GenBank/DDBJ whole genome shotgun (WGS) entry which is preliminary data.</text>
</comment>
<sequence>MLKFCFLKVDDGKVDGERLRITGSSAGGYTTLASLAFRETFKAGASLCGVSVWNNILYCGFFRLLILHLLLELPIENFLECCIRKLISYAEKVGCILSLAAGSNDAFLVRSPINHVDKFSCPIILFQELEDKVVHPEQACKIYSALKQKGLPVALVEYKGELHGFRKVLSVVVVHAAFATLNCSDHMAKKLIEDNYFTLFLSHSSMKFEHRINFDSSPCHLNLALKGNNSTDKVLLAKNIKFTLELQMLFFARTVGHFEVADDNKPIPIENFD</sequence>
<dbReference type="EMBL" id="JBAMMX010000024">
    <property type="protein sequence ID" value="KAK6916482.1"/>
    <property type="molecule type" value="Genomic_DNA"/>
</dbReference>
<dbReference type="PANTHER" id="PTHR43056:SF5">
    <property type="entry name" value="PEPTIDASE S9 PROLYL OLIGOPEPTIDASE CATALYTIC DOMAIN-CONTAINING PROTEIN"/>
    <property type="match status" value="1"/>
</dbReference>